<gene>
    <name evidence="1" type="ORF">DCHRY22_LOCUS13840</name>
</gene>
<proteinExistence type="predicted"/>
<dbReference type="EMBL" id="CAKASE010000080">
    <property type="protein sequence ID" value="CAG9581184.1"/>
    <property type="molecule type" value="Genomic_DNA"/>
</dbReference>
<organism evidence="1 2">
    <name type="scientific">Danaus chrysippus</name>
    <name type="common">African queen</name>
    <dbReference type="NCBI Taxonomy" id="151541"/>
    <lineage>
        <taxon>Eukaryota</taxon>
        <taxon>Metazoa</taxon>
        <taxon>Ecdysozoa</taxon>
        <taxon>Arthropoda</taxon>
        <taxon>Hexapoda</taxon>
        <taxon>Insecta</taxon>
        <taxon>Pterygota</taxon>
        <taxon>Neoptera</taxon>
        <taxon>Endopterygota</taxon>
        <taxon>Lepidoptera</taxon>
        <taxon>Glossata</taxon>
        <taxon>Ditrysia</taxon>
        <taxon>Papilionoidea</taxon>
        <taxon>Nymphalidae</taxon>
        <taxon>Danainae</taxon>
        <taxon>Danaini</taxon>
        <taxon>Danaina</taxon>
        <taxon>Danaus</taxon>
        <taxon>Anosia</taxon>
    </lineage>
</organism>
<evidence type="ECO:0000313" key="1">
    <source>
        <dbReference type="EMBL" id="CAG9581184.1"/>
    </source>
</evidence>
<keyword evidence="2" id="KW-1185">Reference proteome</keyword>
<evidence type="ECO:0000313" key="2">
    <source>
        <dbReference type="Proteomes" id="UP000789524"/>
    </source>
</evidence>
<dbReference type="OrthoDB" id="10058982at2759"/>
<comment type="caution">
    <text evidence="1">The sequence shown here is derived from an EMBL/GenBank/DDBJ whole genome shotgun (WGS) entry which is preliminary data.</text>
</comment>
<reference evidence="1" key="1">
    <citation type="submission" date="2021-09" db="EMBL/GenBank/DDBJ databases">
        <authorList>
            <person name="Martin H S."/>
        </authorList>
    </citation>
    <scope>NUCLEOTIDE SEQUENCE</scope>
</reference>
<dbReference type="Proteomes" id="UP000789524">
    <property type="component" value="Unassembled WGS sequence"/>
</dbReference>
<protein>
    <submittedName>
        <fullName evidence="1">(African queen) hypothetical protein</fullName>
    </submittedName>
</protein>
<sequence length="70" mass="7211">MEGPRSGGTAFMITVSPTPGSYDMSYGGDGSYAVPTTKNYASELSTLGIITEVNPAAVQWRGLALGEPPS</sequence>
<accession>A0A8J2R4M9</accession>
<name>A0A8J2R4M9_9NEOP</name>
<dbReference type="AlphaFoldDB" id="A0A8J2R4M9"/>